<keyword evidence="5" id="KW-0813">Transport</keyword>
<dbReference type="Proteomes" id="UP001194580">
    <property type="component" value="Unassembled WGS sequence"/>
</dbReference>
<evidence type="ECO:0000256" key="1">
    <source>
        <dbReference type="ARBA" id="ARBA00004141"/>
    </source>
</evidence>
<dbReference type="GO" id="GO:0005886">
    <property type="term" value="C:plasma membrane"/>
    <property type="evidence" value="ECO:0007669"/>
    <property type="project" value="TreeGrafter"/>
</dbReference>
<dbReference type="SFLD" id="SFLDG01168">
    <property type="entry name" value="Ferric_reductase_subgroup_(FRE"/>
    <property type="match status" value="1"/>
</dbReference>
<dbReference type="PANTHER" id="PTHR11972:SF69">
    <property type="entry name" value="FERRIC REDUCTION OXIDASE 6-RELATED"/>
    <property type="match status" value="1"/>
</dbReference>
<organism evidence="10 11">
    <name type="scientific">Linnemannia exigua</name>
    <dbReference type="NCBI Taxonomy" id="604196"/>
    <lineage>
        <taxon>Eukaryota</taxon>
        <taxon>Fungi</taxon>
        <taxon>Fungi incertae sedis</taxon>
        <taxon>Mucoromycota</taxon>
        <taxon>Mortierellomycotina</taxon>
        <taxon>Mortierellomycetes</taxon>
        <taxon>Mortierellales</taxon>
        <taxon>Mortierellaceae</taxon>
        <taxon>Linnemannia</taxon>
    </lineage>
</organism>
<dbReference type="InterPro" id="IPR039261">
    <property type="entry name" value="FNR_nucleotide-bd"/>
</dbReference>
<keyword evidence="2 8" id="KW-0812">Transmembrane</keyword>
<keyword evidence="6 8" id="KW-0472">Membrane</keyword>
<evidence type="ECO:0000313" key="10">
    <source>
        <dbReference type="EMBL" id="KAG0277614.1"/>
    </source>
</evidence>
<feature type="transmembrane region" description="Helical" evidence="8">
    <location>
        <begin position="255"/>
        <end position="272"/>
    </location>
</feature>
<name>A0AAD4DGS4_9FUNG</name>
<evidence type="ECO:0000256" key="6">
    <source>
        <dbReference type="ARBA" id="ARBA00023136"/>
    </source>
</evidence>
<comment type="caution">
    <text evidence="10">The sequence shown here is derived from an EMBL/GenBank/DDBJ whole genome shotgun (WGS) entry which is preliminary data.</text>
</comment>
<dbReference type="PANTHER" id="PTHR11972">
    <property type="entry name" value="NADPH OXIDASE"/>
    <property type="match status" value="1"/>
</dbReference>
<dbReference type="InterPro" id="IPR050369">
    <property type="entry name" value="RBOH/FRE"/>
</dbReference>
<feature type="transmembrane region" description="Helical" evidence="8">
    <location>
        <begin position="189"/>
        <end position="210"/>
    </location>
</feature>
<feature type="compositionally biased region" description="Low complexity" evidence="7">
    <location>
        <begin position="600"/>
        <end position="631"/>
    </location>
</feature>
<feature type="domain" description="FAD-binding FR-type" evidence="9">
    <location>
        <begin position="301"/>
        <end position="420"/>
    </location>
</feature>
<reference evidence="10" key="1">
    <citation type="journal article" date="2020" name="Fungal Divers.">
        <title>Resolving the Mortierellaceae phylogeny through synthesis of multi-gene phylogenetics and phylogenomics.</title>
        <authorList>
            <person name="Vandepol N."/>
            <person name="Liber J."/>
            <person name="Desiro A."/>
            <person name="Na H."/>
            <person name="Kennedy M."/>
            <person name="Barry K."/>
            <person name="Grigoriev I.V."/>
            <person name="Miller A.N."/>
            <person name="O'Donnell K."/>
            <person name="Stajich J.E."/>
            <person name="Bonito G."/>
        </authorList>
    </citation>
    <scope>NUCLEOTIDE SEQUENCE</scope>
    <source>
        <strain evidence="10">NRRL 28262</strain>
    </source>
</reference>
<proteinExistence type="predicted"/>
<feature type="transmembrane region" description="Helical" evidence="8">
    <location>
        <begin position="46"/>
        <end position="67"/>
    </location>
</feature>
<evidence type="ECO:0000256" key="7">
    <source>
        <dbReference type="SAM" id="MobiDB-lite"/>
    </source>
</evidence>
<feature type="transmembrane region" description="Helical" evidence="8">
    <location>
        <begin position="101"/>
        <end position="124"/>
    </location>
</feature>
<dbReference type="AlphaFoldDB" id="A0AAD4DGS4"/>
<gene>
    <name evidence="10" type="ORF">BGZ95_005651</name>
</gene>
<dbReference type="InterPro" id="IPR017938">
    <property type="entry name" value="Riboflavin_synthase-like_b-brl"/>
</dbReference>
<dbReference type="Gene3D" id="3.40.50.80">
    <property type="entry name" value="Nucleotide-binding domain of ferredoxin-NADP reductase (FNR) module"/>
    <property type="match status" value="1"/>
</dbReference>
<dbReference type="InterPro" id="IPR013130">
    <property type="entry name" value="Fe3_Rdtase_TM_dom"/>
</dbReference>
<evidence type="ECO:0000256" key="8">
    <source>
        <dbReference type="SAM" id="Phobius"/>
    </source>
</evidence>
<dbReference type="GO" id="GO:0016491">
    <property type="term" value="F:oxidoreductase activity"/>
    <property type="evidence" value="ECO:0007669"/>
    <property type="project" value="UniProtKB-KW"/>
</dbReference>
<keyword evidence="3 8" id="KW-1133">Transmembrane helix</keyword>
<feature type="region of interest" description="Disordered" evidence="7">
    <location>
        <begin position="600"/>
        <end position="644"/>
    </location>
</feature>
<accession>A0AAD4DGS4</accession>
<comment type="subcellular location">
    <subcellularLocation>
        <location evidence="1">Membrane</location>
        <topology evidence="1">Multi-pass membrane protein</topology>
    </subcellularLocation>
</comment>
<dbReference type="SUPFAM" id="SSF63380">
    <property type="entry name" value="Riboflavin synthase domain-like"/>
    <property type="match status" value="1"/>
</dbReference>
<feature type="transmembrane region" description="Helical" evidence="8">
    <location>
        <begin position="733"/>
        <end position="759"/>
    </location>
</feature>
<protein>
    <recommendedName>
        <fullName evidence="9">FAD-binding FR-type domain-containing protein</fullName>
    </recommendedName>
</protein>
<feature type="transmembrane region" description="Helical" evidence="8">
    <location>
        <begin position="230"/>
        <end position="248"/>
    </location>
</feature>
<evidence type="ECO:0000256" key="5">
    <source>
        <dbReference type="ARBA" id="ARBA00023065"/>
    </source>
</evidence>
<keyword evidence="5" id="KW-0406">Ion transport</keyword>
<keyword evidence="4" id="KW-0560">Oxidoreductase</keyword>
<evidence type="ECO:0000313" key="11">
    <source>
        <dbReference type="Proteomes" id="UP001194580"/>
    </source>
</evidence>
<dbReference type="GO" id="GO:0006811">
    <property type="term" value="P:monoatomic ion transport"/>
    <property type="evidence" value="ECO:0007669"/>
    <property type="project" value="UniProtKB-KW"/>
</dbReference>
<evidence type="ECO:0000256" key="4">
    <source>
        <dbReference type="ARBA" id="ARBA00023002"/>
    </source>
</evidence>
<evidence type="ECO:0000256" key="3">
    <source>
        <dbReference type="ARBA" id="ARBA00022989"/>
    </source>
</evidence>
<keyword evidence="11" id="KW-1185">Reference proteome</keyword>
<dbReference type="CDD" id="cd06186">
    <property type="entry name" value="NOX_Duox_like_FAD_NADP"/>
    <property type="match status" value="1"/>
</dbReference>
<evidence type="ECO:0000259" key="9">
    <source>
        <dbReference type="PROSITE" id="PS51384"/>
    </source>
</evidence>
<sequence length="926" mass="102075">MSYKYQALALASIAIWVGFLVIDFEITWQAPVRLSDMYYFNRRDLIFISLFVCPSILSHLITIWGHYYRSDALFQESIQLVSTKTVKERKRISVWERHDPWFGFTVKYWVLVGVSVVLNLVWFVQPLVAYMPRGRKFLGTYAALMAYMAFGSGYAAMGSCGLLLLLVLRRSMLQALGFTYADILPLHRWMGVAFIVWSTIHTICYILYYVHFNAFWRNFNFDGTTRGPQNMIALFAYAALLGLGITAIPQVRRSCYLLFITLHRIFTVITFVGTLMHFPYYMIWYYVLPSVCLYLADRFVPKFIQSCAISPDAICSFDKEADILTVVLVSRDRLEPLKPYYPGDYVNLEFPELSMIYHPFTIASYWAEDPYSMTIYVRTFQETKTSWTGALAGLCENATSEEPVILKARVDGVFGDRTHDYLSSGVMVIFSAGAAITTFMALLKSMAAQIEASNKTMNNPATIEVHLICTFRYESELYAYGDFMHRITHDPRFTSWLHTQIYVSRPDKMAPMPLCESGLCTSEFVCGRVDGPEQEQDEQESKKGEVAPLLLGKESKLKYGSVASTLRPPVAAAVTGGNEDCCMGCGAECSGGPSSTTGSSSSSLAATISASPSSNSTSSSSSDSASTTSDSEGVATPRTLTGMSSPASATAAAAFAAGCYRYKSLPTFPDANSAAISTIHAKKDLTLTSLILILPMLAYIWGRAIPWEGTYKGEYRWCRTTRDEDQHMTNRCMWSYAILPGVVHVLAASVVGYLALWVARKTNLLRAKSSHSSGAGVKTTTTMTASVAETNNAAFRSYANLIRGLGGSAASAAAVSGSATLHRHGVMKAAVKKQQGIEFKRGRIQVNHHIQELISLGVGHRRGGGKCEETESLIGAEAGAAAAAVEEKEGGVIVFGGGPDAFVDMIEESCKKARWVVDFHRETWAP</sequence>
<dbReference type="SFLD" id="SFLDS00052">
    <property type="entry name" value="Ferric_Reductase_Domain"/>
    <property type="match status" value="1"/>
</dbReference>
<evidence type="ECO:0000256" key="2">
    <source>
        <dbReference type="ARBA" id="ARBA00022692"/>
    </source>
</evidence>
<feature type="transmembrane region" description="Helical" evidence="8">
    <location>
        <begin position="685"/>
        <end position="702"/>
    </location>
</feature>
<feature type="transmembrane region" description="Helical" evidence="8">
    <location>
        <begin position="7"/>
        <end position="26"/>
    </location>
</feature>
<dbReference type="EMBL" id="JAAAIL010000261">
    <property type="protein sequence ID" value="KAG0277614.1"/>
    <property type="molecule type" value="Genomic_DNA"/>
</dbReference>
<dbReference type="Pfam" id="PF01794">
    <property type="entry name" value="Ferric_reduct"/>
    <property type="match status" value="1"/>
</dbReference>
<dbReference type="InterPro" id="IPR017927">
    <property type="entry name" value="FAD-bd_FR_type"/>
</dbReference>
<dbReference type="PROSITE" id="PS51384">
    <property type="entry name" value="FAD_FR"/>
    <property type="match status" value="1"/>
</dbReference>
<feature type="transmembrane region" description="Helical" evidence="8">
    <location>
        <begin position="144"/>
        <end position="168"/>
    </location>
</feature>